<dbReference type="STRING" id="888741.HMPREF9098_0163"/>
<dbReference type="Gene3D" id="3.30.420.10">
    <property type="entry name" value="Ribonuclease H-like superfamily/Ribonuclease H"/>
    <property type="match status" value="1"/>
</dbReference>
<dbReference type="EMBL" id="AEWV01000004">
    <property type="protein sequence ID" value="EGC18412.1"/>
    <property type="molecule type" value="Genomic_DNA"/>
</dbReference>
<accession>F0EWC9</accession>
<keyword evidence="2" id="KW-1185">Reference proteome</keyword>
<organism evidence="1 2">
    <name type="scientific">Kingella denitrificans ATCC 33394</name>
    <dbReference type="NCBI Taxonomy" id="888741"/>
    <lineage>
        <taxon>Bacteria</taxon>
        <taxon>Pseudomonadati</taxon>
        <taxon>Pseudomonadota</taxon>
        <taxon>Betaproteobacteria</taxon>
        <taxon>Neisseriales</taxon>
        <taxon>Neisseriaceae</taxon>
        <taxon>Kingella</taxon>
    </lineage>
</organism>
<dbReference type="AlphaFoldDB" id="F0EWC9"/>
<dbReference type="HOGENOM" id="CLU_3243881_0_0_4"/>
<comment type="caution">
    <text evidence="1">The sequence shown here is derived from an EMBL/GenBank/DDBJ whole genome shotgun (WGS) entry which is preliminary data.</text>
</comment>
<reference evidence="1 2" key="1">
    <citation type="submission" date="2011-01" db="EMBL/GenBank/DDBJ databases">
        <authorList>
            <person name="Muzny D."/>
            <person name="Qin X."/>
            <person name="Deng J."/>
            <person name="Jiang H."/>
            <person name="Liu Y."/>
            <person name="Qu J."/>
            <person name="Song X.-Z."/>
            <person name="Zhang L."/>
            <person name="Thornton R."/>
            <person name="Coyle M."/>
            <person name="Francisco L."/>
            <person name="Jackson L."/>
            <person name="Javaid M."/>
            <person name="Korchina V."/>
            <person name="Kovar C."/>
            <person name="Mata R."/>
            <person name="Mathew T."/>
            <person name="Ngo R."/>
            <person name="Nguyen L."/>
            <person name="Nguyen N."/>
            <person name="Okwuonu G."/>
            <person name="Ongeri F."/>
            <person name="Pham C."/>
            <person name="Simmons D."/>
            <person name="Wilczek-Boney K."/>
            <person name="Hale W."/>
            <person name="Jakkamsetti A."/>
            <person name="Pham P."/>
            <person name="Ruth R."/>
            <person name="San Lucas F."/>
            <person name="Warren J."/>
            <person name="Zhang J."/>
            <person name="Zhao Z."/>
            <person name="Zhou C."/>
            <person name="Zhu D."/>
            <person name="Lee S."/>
            <person name="Bess C."/>
            <person name="Blankenburg K."/>
            <person name="Forbes L."/>
            <person name="Fu Q."/>
            <person name="Gubbala S."/>
            <person name="Hirani K."/>
            <person name="Jayaseelan J.C."/>
            <person name="Lara F."/>
            <person name="Munidasa M."/>
            <person name="Palculict T."/>
            <person name="Patil S."/>
            <person name="Pu L.-L."/>
            <person name="Saada N."/>
            <person name="Tang L."/>
            <person name="Weissenberger G."/>
            <person name="Zhu Y."/>
            <person name="Hemphill L."/>
            <person name="Shang Y."/>
            <person name="Youmans B."/>
            <person name="Ayvaz T."/>
            <person name="Ross M."/>
            <person name="Santibanez J."/>
            <person name="Aqrawi P."/>
            <person name="Gross S."/>
            <person name="Joshi V."/>
            <person name="Fowler G."/>
            <person name="Nazareth L."/>
            <person name="Reid J."/>
            <person name="Worley K."/>
            <person name="Petrosino J."/>
            <person name="Highlander S."/>
            <person name="Gibbs R."/>
        </authorList>
    </citation>
    <scope>NUCLEOTIDE SEQUENCE [LARGE SCALE GENOMIC DNA]</scope>
    <source>
        <strain evidence="1 2">ATCC 33394</strain>
    </source>
</reference>
<protein>
    <submittedName>
        <fullName evidence="1">Uncharacterized protein</fullName>
    </submittedName>
</protein>
<sequence length="43" mass="5064">MTANLDNLAQFFRRWDKPVVILDLETTGGNFQRDRITEIAFLH</sequence>
<proteinExistence type="predicted"/>
<dbReference type="GO" id="GO:0003676">
    <property type="term" value="F:nucleic acid binding"/>
    <property type="evidence" value="ECO:0007669"/>
    <property type="project" value="InterPro"/>
</dbReference>
<evidence type="ECO:0000313" key="1">
    <source>
        <dbReference type="EMBL" id="EGC18412.1"/>
    </source>
</evidence>
<name>F0EWC9_9NEIS</name>
<gene>
    <name evidence="1" type="ORF">HMPREF9098_0163</name>
</gene>
<dbReference type="InterPro" id="IPR012337">
    <property type="entry name" value="RNaseH-like_sf"/>
</dbReference>
<feature type="non-terminal residue" evidence="1">
    <location>
        <position position="43"/>
    </location>
</feature>
<dbReference type="InterPro" id="IPR036397">
    <property type="entry name" value="RNaseH_sf"/>
</dbReference>
<evidence type="ECO:0000313" key="2">
    <source>
        <dbReference type="Proteomes" id="UP000004088"/>
    </source>
</evidence>
<dbReference type="Proteomes" id="UP000004088">
    <property type="component" value="Unassembled WGS sequence"/>
</dbReference>
<dbReference type="SUPFAM" id="SSF53098">
    <property type="entry name" value="Ribonuclease H-like"/>
    <property type="match status" value="1"/>
</dbReference>